<gene>
    <name evidence="2" type="ORF">ACHAWU_004169</name>
</gene>
<feature type="region of interest" description="Disordered" evidence="1">
    <location>
        <begin position="401"/>
        <end position="422"/>
    </location>
</feature>
<evidence type="ECO:0000313" key="2">
    <source>
        <dbReference type="EMBL" id="KAL3766169.1"/>
    </source>
</evidence>
<dbReference type="EMBL" id="JALLBG020000088">
    <property type="protein sequence ID" value="KAL3766169.1"/>
    <property type="molecule type" value="Genomic_DNA"/>
</dbReference>
<accession>A0ABD3MSS7</accession>
<dbReference type="AlphaFoldDB" id="A0ABD3MSS7"/>
<dbReference type="Proteomes" id="UP001530293">
    <property type="component" value="Unassembled WGS sequence"/>
</dbReference>
<sequence>MMMYQNNNENSSNKSNTSNNANIASSYNMPSSNDNSITNTTNTTINVPSSRRDSIGFGSSMDASGLSFTKLLMKDGAEIEDWGSSEMGMTISSDMFSVVGLKSGAPLPHQQQQQQTSTDAAMRVGGGAGLPTTNTIAGGYDGMSPPGTVAAASASAAPLANSLSNRGGGGGGEGRGASSSIWLQQQQLQQQQVQPLSTSTTSSRTPKSYSIMDENAFNESFKSMDMEDRPSPRKWTPSRTSATAGGGGGNIMRGEQAPRERLPDPDGVMMGGGAAAAAATTTPTNNARTPSRNISYRRSTFDSIESLNLGDLMQSGSSGVLVDSSMGNIHNMPSNLDLGISLTSLMSFQSVKSDKNDDGKNSYWLNQYNSIVFEGGGGDDPNGNYNDPWEQDEQEAIAAAANDVARGGMARQQRNEGLGEVD</sequence>
<keyword evidence="3" id="KW-1185">Reference proteome</keyword>
<protein>
    <submittedName>
        <fullName evidence="2">Uncharacterized protein</fullName>
    </submittedName>
</protein>
<comment type="caution">
    <text evidence="2">The sequence shown here is derived from an EMBL/GenBank/DDBJ whole genome shotgun (WGS) entry which is preliminary data.</text>
</comment>
<evidence type="ECO:0000313" key="3">
    <source>
        <dbReference type="Proteomes" id="UP001530293"/>
    </source>
</evidence>
<feature type="region of interest" description="Disordered" evidence="1">
    <location>
        <begin position="184"/>
        <end position="265"/>
    </location>
</feature>
<proteinExistence type="predicted"/>
<feature type="compositionally biased region" description="Low complexity" evidence="1">
    <location>
        <begin position="184"/>
        <end position="210"/>
    </location>
</feature>
<name>A0ABD3MSS7_9STRA</name>
<feature type="compositionally biased region" description="Basic and acidic residues" evidence="1">
    <location>
        <begin position="222"/>
        <end position="231"/>
    </location>
</feature>
<organism evidence="2 3">
    <name type="scientific">Discostella pseudostelligera</name>
    <dbReference type="NCBI Taxonomy" id="259834"/>
    <lineage>
        <taxon>Eukaryota</taxon>
        <taxon>Sar</taxon>
        <taxon>Stramenopiles</taxon>
        <taxon>Ochrophyta</taxon>
        <taxon>Bacillariophyta</taxon>
        <taxon>Coscinodiscophyceae</taxon>
        <taxon>Thalassiosirophycidae</taxon>
        <taxon>Stephanodiscales</taxon>
        <taxon>Stephanodiscaceae</taxon>
        <taxon>Discostella</taxon>
    </lineage>
</organism>
<evidence type="ECO:0000256" key="1">
    <source>
        <dbReference type="SAM" id="MobiDB-lite"/>
    </source>
</evidence>
<feature type="region of interest" description="Disordered" evidence="1">
    <location>
        <begin position="1"/>
        <end position="58"/>
    </location>
</feature>
<feature type="compositionally biased region" description="Low complexity" evidence="1">
    <location>
        <begin position="1"/>
        <end position="49"/>
    </location>
</feature>
<feature type="compositionally biased region" description="Low complexity" evidence="1">
    <location>
        <begin position="401"/>
        <end position="410"/>
    </location>
</feature>
<reference evidence="2 3" key="1">
    <citation type="submission" date="2024-10" db="EMBL/GenBank/DDBJ databases">
        <title>Updated reference genomes for cyclostephanoid diatoms.</title>
        <authorList>
            <person name="Roberts W.R."/>
            <person name="Alverson A.J."/>
        </authorList>
    </citation>
    <scope>NUCLEOTIDE SEQUENCE [LARGE SCALE GENOMIC DNA]</scope>
    <source>
        <strain evidence="2 3">AJA232-27</strain>
    </source>
</reference>